<organism evidence="1 2">
    <name type="scientific">Acer saccharum</name>
    <name type="common">Sugar maple</name>
    <dbReference type="NCBI Taxonomy" id="4024"/>
    <lineage>
        <taxon>Eukaryota</taxon>
        <taxon>Viridiplantae</taxon>
        <taxon>Streptophyta</taxon>
        <taxon>Embryophyta</taxon>
        <taxon>Tracheophyta</taxon>
        <taxon>Spermatophyta</taxon>
        <taxon>Magnoliopsida</taxon>
        <taxon>eudicotyledons</taxon>
        <taxon>Gunneridae</taxon>
        <taxon>Pentapetalae</taxon>
        <taxon>rosids</taxon>
        <taxon>malvids</taxon>
        <taxon>Sapindales</taxon>
        <taxon>Sapindaceae</taxon>
        <taxon>Hippocastanoideae</taxon>
        <taxon>Acereae</taxon>
        <taxon>Acer</taxon>
    </lineage>
</organism>
<dbReference type="AlphaFoldDB" id="A0AA39VJ14"/>
<keyword evidence="2" id="KW-1185">Reference proteome</keyword>
<comment type="caution">
    <text evidence="1">The sequence shown here is derived from an EMBL/GenBank/DDBJ whole genome shotgun (WGS) entry which is preliminary data.</text>
</comment>
<accession>A0AA39VJ14</accession>
<proteinExistence type="predicted"/>
<reference evidence="1" key="2">
    <citation type="submission" date="2023-06" db="EMBL/GenBank/DDBJ databases">
        <authorList>
            <person name="Swenson N.G."/>
            <person name="Wegrzyn J.L."/>
            <person name="Mcevoy S.L."/>
        </authorList>
    </citation>
    <scope>NUCLEOTIDE SEQUENCE</scope>
    <source>
        <strain evidence="1">NS2018</strain>
        <tissue evidence="1">Leaf</tissue>
    </source>
</reference>
<dbReference type="EMBL" id="JAUESC010000384">
    <property type="protein sequence ID" value="KAK0582370.1"/>
    <property type="molecule type" value="Genomic_DNA"/>
</dbReference>
<evidence type="ECO:0000313" key="2">
    <source>
        <dbReference type="Proteomes" id="UP001168877"/>
    </source>
</evidence>
<gene>
    <name evidence="1" type="ORF">LWI29_024818</name>
</gene>
<sequence>MGCNSSCLFTEDYKVTVAADVPPQMTIRLQCNFRHIPCGTGYRLQQCLSTDDYKVTGMHPCGTGDLLYSVLMVASDS</sequence>
<evidence type="ECO:0000313" key="1">
    <source>
        <dbReference type="EMBL" id="KAK0582370.1"/>
    </source>
</evidence>
<protein>
    <submittedName>
        <fullName evidence="1">Uncharacterized protein</fullName>
    </submittedName>
</protein>
<reference evidence="1" key="1">
    <citation type="journal article" date="2022" name="Plant J.">
        <title>Strategies of tolerance reflected in two North American maple genomes.</title>
        <authorList>
            <person name="McEvoy S.L."/>
            <person name="Sezen U.U."/>
            <person name="Trouern-Trend A."/>
            <person name="McMahon S.M."/>
            <person name="Schaberg P.G."/>
            <person name="Yang J."/>
            <person name="Wegrzyn J.L."/>
            <person name="Swenson N.G."/>
        </authorList>
    </citation>
    <scope>NUCLEOTIDE SEQUENCE</scope>
    <source>
        <strain evidence="1">NS2018</strain>
    </source>
</reference>
<dbReference type="Proteomes" id="UP001168877">
    <property type="component" value="Unassembled WGS sequence"/>
</dbReference>
<name>A0AA39VJ14_ACESA</name>